<gene>
    <name evidence="2" type="ORF">QHT84_07475</name>
</gene>
<name>A0ABT6XQG0_9FLAO</name>
<evidence type="ECO:0000313" key="2">
    <source>
        <dbReference type="EMBL" id="MDI9257253.1"/>
    </source>
</evidence>
<dbReference type="EMBL" id="JASGBP010000003">
    <property type="protein sequence ID" value="MDI9257253.1"/>
    <property type="molecule type" value="Genomic_DNA"/>
</dbReference>
<dbReference type="Pfam" id="PF13568">
    <property type="entry name" value="OMP_b-brl_2"/>
    <property type="match status" value="1"/>
</dbReference>
<dbReference type="InterPro" id="IPR025665">
    <property type="entry name" value="Beta-barrel_OMP_2"/>
</dbReference>
<evidence type="ECO:0000259" key="1">
    <source>
        <dbReference type="Pfam" id="PF13568"/>
    </source>
</evidence>
<dbReference type="RefSeq" id="WP_283238933.1">
    <property type="nucleotide sequence ID" value="NZ_JASGBP010000003.1"/>
</dbReference>
<dbReference type="Proteomes" id="UP001230035">
    <property type="component" value="Unassembled WGS sequence"/>
</dbReference>
<protein>
    <submittedName>
        <fullName evidence="2">Porin family protein</fullName>
    </submittedName>
</protein>
<accession>A0ABT6XQG0</accession>
<organism evidence="2 3">
    <name type="scientific">Flavobacterium sedimenticola</name>
    <dbReference type="NCBI Taxonomy" id="3043286"/>
    <lineage>
        <taxon>Bacteria</taxon>
        <taxon>Pseudomonadati</taxon>
        <taxon>Bacteroidota</taxon>
        <taxon>Flavobacteriia</taxon>
        <taxon>Flavobacteriales</taxon>
        <taxon>Flavobacteriaceae</taxon>
        <taxon>Flavobacterium</taxon>
    </lineage>
</organism>
<sequence length="416" mass="48307">MKFFLQLTLLFFGTTIYSQIKFEAGYFVTNSNERVDCMIRNSDWKDNPVEIEYKNNSNDELIKKANIQNIKEFAILNGNKYIRCDVKIEKSQNNPNHLGRNKNPIWFEETIFLKQIVEGTANLYSYTQQNLIKYFYSTPSTAVEQLVFIKYIINDSEVNNVRYNNYFRQQLFNNVKCGDMNDSDFEKIDYTRDDLKKHFLKYNSCNGNQLVVKNSNEKRGIWNLRLTLAANTVSLSFEDPNPVYNVSTDFGSKIALGFGVEGEYILPFKKNKWSVFVNPNYQLYKSEKTFTKNNGLIGGANADIEHNAIVDYANLEFPIGFRHYFFLNKNTKLFLNAGYSFNISRSTELSFESIPTGKENYDIKSSGNFLVGFGCNFKDRFSLELRLNTSRTLMGSYVYWDSSYRSVGLNLGYKIL</sequence>
<reference evidence="2 3" key="1">
    <citation type="submission" date="2023-05" db="EMBL/GenBank/DDBJ databases">
        <title>Flavobacterium sedimenti sp. nov., isolated from the sediment.</title>
        <authorList>
            <person name="Wu N."/>
        </authorList>
    </citation>
    <scope>NUCLEOTIDE SEQUENCE [LARGE SCALE GENOMIC DNA]</scope>
    <source>
        <strain evidence="2 3">YZ-48</strain>
    </source>
</reference>
<feature type="domain" description="Outer membrane protein beta-barrel" evidence="1">
    <location>
        <begin position="220"/>
        <end position="389"/>
    </location>
</feature>
<evidence type="ECO:0000313" key="3">
    <source>
        <dbReference type="Proteomes" id="UP001230035"/>
    </source>
</evidence>
<comment type="caution">
    <text evidence="2">The sequence shown here is derived from an EMBL/GenBank/DDBJ whole genome shotgun (WGS) entry which is preliminary data.</text>
</comment>
<keyword evidence="3" id="KW-1185">Reference proteome</keyword>
<proteinExistence type="predicted"/>